<feature type="transmembrane region" description="Helical" evidence="11">
    <location>
        <begin position="191"/>
        <end position="210"/>
    </location>
</feature>
<dbReference type="EMBL" id="UGQM01000001">
    <property type="protein sequence ID" value="STZ42439.1"/>
    <property type="molecule type" value="Genomic_DNA"/>
</dbReference>
<feature type="transmembrane region" description="Helical" evidence="11">
    <location>
        <begin position="372"/>
        <end position="392"/>
    </location>
</feature>
<reference evidence="13 14" key="1">
    <citation type="submission" date="2018-06" db="EMBL/GenBank/DDBJ databases">
        <authorList>
            <consortium name="Pathogen Informatics"/>
            <person name="Doyle S."/>
        </authorList>
    </citation>
    <scope>NUCLEOTIDE SEQUENCE [LARGE SCALE GENOMIC DNA]</scope>
    <source>
        <strain evidence="13 14">NCTC10742</strain>
    </source>
</reference>
<keyword evidence="5 11" id="KW-0812">Transmembrane</keyword>
<evidence type="ECO:0000256" key="2">
    <source>
        <dbReference type="ARBA" id="ARBA00008240"/>
    </source>
</evidence>
<dbReference type="RefSeq" id="WP_013472390.1">
    <property type="nucleotide sequence ID" value="NZ_JACKST010000100.1"/>
</dbReference>
<dbReference type="InterPro" id="IPR036259">
    <property type="entry name" value="MFS_trans_sf"/>
</dbReference>
<evidence type="ECO:0000256" key="9">
    <source>
        <dbReference type="ARBA" id="ARBA00037295"/>
    </source>
</evidence>
<evidence type="ECO:0000256" key="7">
    <source>
        <dbReference type="ARBA" id="ARBA00022989"/>
    </source>
</evidence>
<keyword evidence="7 11" id="KW-1133">Transmembrane helix</keyword>
<accession>A0A378SHZ6</accession>
<protein>
    <recommendedName>
        <fullName evidence="10">Putative proline/betaine transporter</fullName>
    </recommendedName>
</protein>
<dbReference type="AlphaFoldDB" id="A0A378SHZ6"/>
<dbReference type="FunFam" id="1.20.1250.20:FF:000001">
    <property type="entry name" value="Dicarboxylate MFS transporter"/>
    <property type="match status" value="1"/>
</dbReference>
<evidence type="ECO:0000256" key="6">
    <source>
        <dbReference type="ARBA" id="ARBA00022847"/>
    </source>
</evidence>
<keyword evidence="6" id="KW-0769">Symport</keyword>
<dbReference type="Pfam" id="PF07690">
    <property type="entry name" value="MFS_1"/>
    <property type="match status" value="1"/>
</dbReference>
<organism evidence="13 14">
    <name type="scientific">Mycolicibacterium gilvum</name>
    <dbReference type="NCBI Taxonomy" id="1804"/>
    <lineage>
        <taxon>Bacteria</taxon>
        <taxon>Bacillati</taxon>
        <taxon>Actinomycetota</taxon>
        <taxon>Actinomycetes</taxon>
        <taxon>Mycobacteriales</taxon>
        <taxon>Mycobacteriaceae</taxon>
        <taxon>Mycolicibacterium</taxon>
    </lineage>
</organism>
<dbReference type="PANTHER" id="PTHR43045">
    <property type="entry name" value="SHIKIMATE TRANSPORTER"/>
    <property type="match status" value="1"/>
</dbReference>
<comment type="similarity">
    <text evidence="2">Belongs to the major facilitator superfamily. Metabolite:H+ Symporter (MHS) family (TC 2.A.1.6) family.</text>
</comment>
<feature type="transmembrane region" description="Helical" evidence="11">
    <location>
        <begin position="118"/>
        <end position="141"/>
    </location>
</feature>
<feature type="transmembrane region" description="Helical" evidence="11">
    <location>
        <begin position="398"/>
        <end position="416"/>
    </location>
</feature>
<feature type="transmembrane region" description="Helical" evidence="11">
    <location>
        <begin position="276"/>
        <end position="294"/>
    </location>
</feature>
<evidence type="ECO:0000313" key="14">
    <source>
        <dbReference type="Proteomes" id="UP000254291"/>
    </source>
</evidence>
<gene>
    <name evidence="13" type="primary">yhjE_2</name>
    <name evidence="13" type="ORF">NCTC10742_01651</name>
</gene>
<evidence type="ECO:0000256" key="1">
    <source>
        <dbReference type="ARBA" id="ARBA00004651"/>
    </source>
</evidence>
<dbReference type="CDD" id="cd17369">
    <property type="entry name" value="MFS_ShiA_like"/>
    <property type="match status" value="1"/>
</dbReference>
<feature type="domain" description="Major facilitator superfamily (MFS) profile" evidence="12">
    <location>
        <begin position="15"/>
        <end position="422"/>
    </location>
</feature>
<keyword evidence="8 11" id="KW-0472">Membrane</keyword>
<comment type="function">
    <text evidence="9">May be a proton symporter involved in the uptake of osmolytes such as proline and glycine betaine.</text>
</comment>
<feature type="transmembrane region" description="Helical" evidence="11">
    <location>
        <begin position="153"/>
        <end position="179"/>
    </location>
</feature>
<evidence type="ECO:0000256" key="4">
    <source>
        <dbReference type="ARBA" id="ARBA00022475"/>
    </source>
</evidence>
<dbReference type="InterPro" id="IPR011701">
    <property type="entry name" value="MFS"/>
</dbReference>
<feature type="transmembrane region" description="Helical" evidence="11">
    <location>
        <begin position="88"/>
        <end position="112"/>
    </location>
</feature>
<dbReference type="PANTHER" id="PTHR43045:SF1">
    <property type="entry name" value="SHIKIMATE TRANSPORTER"/>
    <property type="match status" value="1"/>
</dbReference>
<dbReference type="GO" id="GO:0015293">
    <property type="term" value="F:symporter activity"/>
    <property type="evidence" value="ECO:0007669"/>
    <property type="project" value="UniProtKB-KW"/>
</dbReference>
<evidence type="ECO:0000256" key="3">
    <source>
        <dbReference type="ARBA" id="ARBA00022448"/>
    </source>
</evidence>
<sequence length="439" mass="46780">MTIATPSDPATLRRVALSSLLGTAIEYYDFLVYGTMSALVFGRVFFPDSDPAVATIAAFGTLAAGYVARPVGGILFGHFGDRLGRKRMLVLTMGLMGAASFAIGLLPTFAAVGVTAPLLLVALRVIQGIAIGGEWGGATLMVTEHAEPHRRGFWNGVMQMGSPIGSLLSVTVVTAITLLPDEAFVSWGWRVPFLLSVVLLAIGVYVRVSITESPVFEQAKPKVVESRRIPLIEVLRRPRNLILACAVGIGPFALTALISTHMISYATSIGYHRTDVMTSLVFTSLSALIAIPVFSALSDRVGRRPVMLVGGVAIICYAWPFYWLVDMRAMAWLVVAMMVAQIVQSLMYAPLGALYSEMFGTTVRYTGASMGYQLAALVGAGFTPMIASSLLVDEVTSVPLVVLAMGCGAVTVLAVWRIRETQGVDLAGIDSGRNAVRTP</sequence>
<evidence type="ECO:0000256" key="10">
    <source>
        <dbReference type="ARBA" id="ARBA00039918"/>
    </source>
</evidence>
<name>A0A378SHZ6_9MYCO</name>
<evidence type="ECO:0000259" key="12">
    <source>
        <dbReference type="PROSITE" id="PS50850"/>
    </source>
</evidence>
<dbReference type="SUPFAM" id="SSF103473">
    <property type="entry name" value="MFS general substrate transporter"/>
    <property type="match status" value="1"/>
</dbReference>
<evidence type="ECO:0000256" key="8">
    <source>
        <dbReference type="ARBA" id="ARBA00023136"/>
    </source>
</evidence>
<feature type="transmembrane region" description="Helical" evidence="11">
    <location>
        <begin position="241"/>
        <end position="264"/>
    </location>
</feature>
<feature type="transmembrane region" description="Helical" evidence="11">
    <location>
        <begin position="27"/>
        <end position="46"/>
    </location>
</feature>
<dbReference type="PROSITE" id="PS50850">
    <property type="entry name" value="MFS"/>
    <property type="match status" value="1"/>
</dbReference>
<dbReference type="InterPro" id="IPR020846">
    <property type="entry name" value="MFS_dom"/>
</dbReference>
<feature type="transmembrane region" description="Helical" evidence="11">
    <location>
        <begin position="306"/>
        <end position="325"/>
    </location>
</feature>
<dbReference type="GO" id="GO:0005886">
    <property type="term" value="C:plasma membrane"/>
    <property type="evidence" value="ECO:0007669"/>
    <property type="project" value="UniProtKB-SubCell"/>
</dbReference>
<comment type="subcellular location">
    <subcellularLocation>
        <location evidence="1">Cell membrane</location>
        <topology evidence="1">Multi-pass membrane protein</topology>
    </subcellularLocation>
</comment>
<evidence type="ECO:0000256" key="5">
    <source>
        <dbReference type="ARBA" id="ARBA00022692"/>
    </source>
</evidence>
<dbReference type="Gene3D" id="1.20.1250.20">
    <property type="entry name" value="MFS general substrate transporter like domains"/>
    <property type="match status" value="2"/>
</dbReference>
<keyword evidence="3" id="KW-0813">Transport</keyword>
<dbReference type="Proteomes" id="UP000254291">
    <property type="component" value="Unassembled WGS sequence"/>
</dbReference>
<feature type="transmembrane region" description="Helical" evidence="11">
    <location>
        <begin position="331"/>
        <end position="351"/>
    </location>
</feature>
<feature type="transmembrane region" description="Helical" evidence="11">
    <location>
        <begin position="52"/>
        <end position="76"/>
    </location>
</feature>
<proteinExistence type="inferred from homology"/>
<keyword evidence="4" id="KW-1003">Cell membrane</keyword>
<evidence type="ECO:0000313" key="13">
    <source>
        <dbReference type="EMBL" id="STZ42439.1"/>
    </source>
</evidence>
<evidence type="ECO:0000256" key="11">
    <source>
        <dbReference type="SAM" id="Phobius"/>
    </source>
</evidence>